<proteinExistence type="inferred from homology"/>
<evidence type="ECO:0000313" key="3">
    <source>
        <dbReference type="Proteomes" id="UP000070155"/>
    </source>
</evidence>
<dbReference type="PANTHER" id="PTHR43546:SF4">
    <property type="entry name" value="UPF0282 PROTEIN MJ1629"/>
    <property type="match status" value="1"/>
</dbReference>
<dbReference type="PIRSF" id="PIRSF004944">
    <property type="entry name" value="UCP004944_hydrls"/>
    <property type="match status" value="1"/>
</dbReference>
<dbReference type="PATRIC" id="fig|1698266.3.peg.642"/>
<accession>A0A133UJW5</accession>
<organism evidence="2 3">
    <name type="scientific">candidate division MSBL1 archaeon SCGC-AAA259I07</name>
    <dbReference type="NCBI Taxonomy" id="1698266"/>
    <lineage>
        <taxon>Archaea</taxon>
        <taxon>Methanobacteriati</taxon>
        <taxon>Methanobacteriota</taxon>
        <taxon>candidate division MSBL1</taxon>
    </lineage>
</organism>
<sequence length="326" mass="37226">MNSVSFKNGEVKVRPLAFESLGVRGMATYVETDDVSMIVDPGSALGPRFNLEPHEREYSALFKSREDILSASEKVDLLTISHYHFDHFVPNFENWKFIWSSPEMAESLYRNKLILAKDISENINASQRKRGYMFRKKNLDIAEEIRVADGYELEMGSTEIRFSKPVFHGAEGTKLGYSLILTIETPNFTLVHAPDVQGPMYGKSLEYILSQSPNLLIIGGPPTYISFKLREEDLENAQKNLGTLAENIPELVVDHHLLRTTDYKEYLKPVIEKAEGAGHEVMTASELIGEEPNLLEARRKELHEEEPVEKEWYERLKKGEIGEDFE</sequence>
<evidence type="ECO:0000313" key="2">
    <source>
        <dbReference type="EMBL" id="KXA94400.1"/>
    </source>
</evidence>
<dbReference type="AlphaFoldDB" id="A0A133UJW5"/>
<comment type="caution">
    <text evidence="2">The sequence shown here is derived from an EMBL/GenBank/DDBJ whole genome shotgun (WGS) entry which is preliminary data.</text>
</comment>
<dbReference type="EMBL" id="LHXQ01000050">
    <property type="protein sequence ID" value="KXA94400.1"/>
    <property type="molecule type" value="Genomic_DNA"/>
</dbReference>
<dbReference type="PANTHER" id="PTHR43546">
    <property type="entry name" value="UPF0173 METAL-DEPENDENT HYDROLASE MJ1163-RELATED"/>
    <property type="match status" value="1"/>
</dbReference>
<name>A0A133UJW5_9EURY</name>
<dbReference type="InterPro" id="IPR014426">
    <property type="entry name" value="UPF0282_hydrls"/>
</dbReference>
<reference evidence="2 3" key="1">
    <citation type="journal article" date="2016" name="Sci. Rep.">
        <title>Metabolic traits of an uncultured archaeal lineage -MSBL1- from brine pools of the Red Sea.</title>
        <authorList>
            <person name="Mwirichia R."/>
            <person name="Alam I."/>
            <person name="Rashid M."/>
            <person name="Vinu M."/>
            <person name="Ba-Alawi W."/>
            <person name="Anthony Kamau A."/>
            <person name="Kamanda Ngugi D."/>
            <person name="Goker M."/>
            <person name="Klenk H.P."/>
            <person name="Bajic V."/>
            <person name="Stingl U."/>
        </authorList>
    </citation>
    <scope>NUCLEOTIDE SEQUENCE [LARGE SCALE GENOMIC DNA]</scope>
    <source>
        <strain evidence="2">SCGC-AAA259I07</strain>
    </source>
</reference>
<dbReference type="InterPro" id="IPR050114">
    <property type="entry name" value="UPF0173_UPF0282_UlaG_hydrolase"/>
</dbReference>
<protein>
    <recommendedName>
        <fullName evidence="1">UPF0282 protein AKJ36_02945</fullName>
    </recommendedName>
</protein>
<keyword evidence="3" id="KW-1185">Reference proteome</keyword>
<comment type="similarity">
    <text evidence="1">Belongs to the UPF0282 family.</text>
</comment>
<dbReference type="SUPFAM" id="SSF56281">
    <property type="entry name" value="Metallo-hydrolase/oxidoreductase"/>
    <property type="match status" value="1"/>
</dbReference>
<gene>
    <name evidence="2" type="ORF">AKJ36_02945</name>
</gene>
<dbReference type="HAMAP" id="MF_01406">
    <property type="entry name" value="UPF0282"/>
    <property type="match status" value="1"/>
</dbReference>
<dbReference type="Gene3D" id="3.60.15.10">
    <property type="entry name" value="Ribonuclease Z/Hydroxyacylglutathione hydrolase-like"/>
    <property type="match status" value="1"/>
</dbReference>
<evidence type="ECO:0000256" key="1">
    <source>
        <dbReference type="HAMAP-Rule" id="MF_01406"/>
    </source>
</evidence>
<dbReference type="Proteomes" id="UP000070155">
    <property type="component" value="Unassembled WGS sequence"/>
</dbReference>
<dbReference type="InterPro" id="IPR036866">
    <property type="entry name" value="RibonucZ/Hydroxyglut_hydro"/>
</dbReference>